<keyword evidence="3" id="KW-1185">Reference proteome</keyword>
<evidence type="ECO:0000313" key="3">
    <source>
        <dbReference type="Proteomes" id="UP000628775"/>
    </source>
</evidence>
<evidence type="ECO:0000313" key="2">
    <source>
        <dbReference type="EMBL" id="GGE41030.1"/>
    </source>
</evidence>
<dbReference type="Proteomes" id="UP000628775">
    <property type="component" value="Unassembled WGS sequence"/>
</dbReference>
<proteinExistence type="predicted"/>
<organism evidence="2 3">
    <name type="scientific">Pullulanibacillus camelliae</name>
    <dbReference type="NCBI Taxonomy" id="1707096"/>
    <lineage>
        <taxon>Bacteria</taxon>
        <taxon>Bacillati</taxon>
        <taxon>Bacillota</taxon>
        <taxon>Bacilli</taxon>
        <taxon>Bacillales</taxon>
        <taxon>Sporolactobacillaceae</taxon>
        <taxon>Pullulanibacillus</taxon>
    </lineage>
</organism>
<sequence length="75" mass="7899">MQGAGDSQHSNIVYSRAPLTHNAILKSCAKSISPRSTQCEEASLSPAKSKQPGAETDTILSISTQKNFPNGKPEG</sequence>
<name>A0A8J2VUX5_9BACL</name>
<dbReference type="EMBL" id="BMIR01000008">
    <property type="protein sequence ID" value="GGE41030.1"/>
    <property type="molecule type" value="Genomic_DNA"/>
</dbReference>
<reference evidence="2" key="1">
    <citation type="journal article" date="2014" name="Int. J. Syst. Evol. Microbiol.">
        <title>Complete genome sequence of Corynebacterium casei LMG S-19264T (=DSM 44701T), isolated from a smear-ripened cheese.</title>
        <authorList>
            <consortium name="US DOE Joint Genome Institute (JGI-PGF)"/>
            <person name="Walter F."/>
            <person name="Albersmeier A."/>
            <person name="Kalinowski J."/>
            <person name="Ruckert C."/>
        </authorList>
    </citation>
    <scope>NUCLEOTIDE SEQUENCE</scope>
    <source>
        <strain evidence="2">CGMCC 1.15371</strain>
    </source>
</reference>
<gene>
    <name evidence="2" type="ORF">GCM10011391_19720</name>
</gene>
<feature type="region of interest" description="Disordered" evidence="1">
    <location>
        <begin position="39"/>
        <end position="75"/>
    </location>
</feature>
<evidence type="ECO:0000256" key="1">
    <source>
        <dbReference type="SAM" id="MobiDB-lite"/>
    </source>
</evidence>
<reference evidence="2" key="2">
    <citation type="submission" date="2020-09" db="EMBL/GenBank/DDBJ databases">
        <authorList>
            <person name="Sun Q."/>
            <person name="Zhou Y."/>
        </authorList>
    </citation>
    <scope>NUCLEOTIDE SEQUENCE</scope>
    <source>
        <strain evidence="2">CGMCC 1.15371</strain>
    </source>
</reference>
<accession>A0A8J2VUX5</accession>
<dbReference type="AlphaFoldDB" id="A0A8J2VUX5"/>
<feature type="compositionally biased region" description="Polar residues" evidence="1">
    <location>
        <begin position="58"/>
        <end position="68"/>
    </location>
</feature>
<comment type="caution">
    <text evidence="2">The sequence shown here is derived from an EMBL/GenBank/DDBJ whole genome shotgun (WGS) entry which is preliminary data.</text>
</comment>
<protein>
    <submittedName>
        <fullName evidence="2">Uncharacterized protein</fullName>
    </submittedName>
</protein>